<dbReference type="EMBL" id="PRLG01000015">
    <property type="protein sequence ID" value="PYY29683.1"/>
    <property type="molecule type" value="Genomic_DNA"/>
</dbReference>
<gene>
    <name evidence="1" type="ORF">PIL02S_01883</name>
</gene>
<comment type="caution">
    <text evidence="1">The sequence shown here is derived from an EMBL/GenBank/DDBJ whole genome shotgun (WGS) entry which is preliminary data.</text>
</comment>
<dbReference type="Proteomes" id="UP000247459">
    <property type="component" value="Unassembled WGS sequence"/>
</dbReference>
<accession>A0A2W0C9K3</accession>
<evidence type="ECO:0000313" key="2">
    <source>
        <dbReference type="Proteomes" id="UP000247459"/>
    </source>
</evidence>
<sequence>MGKDVYLNPAKVDSKQYDFKINGYHKVELKTAKPDNGEFNMTSAMSAITYGIEKQGAYVAIYDLTYFNVEYILEDITLLAPNLQTGTKKQQLCMQFKFGQMKEFTILIGKLGIRI</sequence>
<organism evidence="1 2">
    <name type="scientific">Paenibacillus illinoisensis</name>
    <dbReference type="NCBI Taxonomy" id="59845"/>
    <lineage>
        <taxon>Bacteria</taxon>
        <taxon>Bacillati</taxon>
        <taxon>Bacillota</taxon>
        <taxon>Bacilli</taxon>
        <taxon>Bacillales</taxon>
        <taxon>Paenibacillaceae</taxon>
        <taxon>Paenibacillus</taxon>
    </lineage>
</organism>
<proteinExistence type="predicted"/>
<reference evidence="1 2" key="1">
    <citation type="submission" date="2018-01" db="EMBL/GenBank/DDBJ databases">
        <title>Genome sequence of the PGP bacterium Paenibacillus illinoisensis E3.</title>
        <authorList>
            <person name="Rolli E."/>
            <person name="Marasco R."/>
            <person name="Bessem C."/>
            <person name="Michoud G."/>
            <person name="Gaiarsa S."/>
            <person name="Borin S."/>
            <person name="Daffonchio D."/>
        </authorList>
    </citation>
    <scope>NUCLEOTIDE SEQUENCE [LARGE SCALE GENOMIC DNA]</scope>
    <source>
        <strain evidence="1 2">E3</strain>
    </source>
</reference>
<name>A0A2W0C9K3_9BACL</name>
<dbReference type="AlphaFoldDB" id="A0A2W0C9K3"/>
<dbReference type="RefSeq" id="WP_146239804.1">
    <property type="nucleotide sequence ID" value="NZ_PRLG01000015.1"/>
</dbReference>
<evidence type="ECO:0000313" key="1">
    <source>
        <dbReference type="EMBL" id="PYY29683.1"/>
    </source>
</evidence>
<protein>
    <submittedName>
        <fullName evidence="1">RHS repeat-associated core domain protein</fullName>
    </submittedName>
</protein>